<proteinExistence type="predicted"/>
<evidence type="ECO:0000313" key="3">
    <source>
        <dbReference type="Proteomes" id="UP000184543"/>
    </source>
</evidence>
<organism evidence="2 3">
    <name type="scientific">Pseudozobellia thermophila</name>
    <dbReference type="NCBI Taxonomy" id="192903"/>
    <lineage>
        <taxon>Bacteria</taxon>
        <taxon>Pseudomonadati</taxon>
        <taxon>Bacteroidota</taxon>
        <taxon>Flavobacteriia</taxon>
        <taxon>Flavobacteriales</taxon>
        <taxon>Flavobacteriaceae</taxon>
        <taxon>Pseudozobellia</taxon>
    </lineage>
</organism>
<dbReference type="Pfam" id="PF22000">
    <property type="entry name" value="DUF6929"/>
    <property type="match status" value="1"/>
</dbReference>
<feature type="signal peptide" evidence="1">
    <location>
        <begin position="1"/>
        <end position="23"/>
    </location>
</feature>
<keyword evidence="3" id="KW-1185">Reference proteome</keyword>
<keyword evidence="1" id="KW-0732">Signal</keyword>
<evidence type="ECO:0000313" key="2">
    <source>
        <dbReference type="EMBL" id="SHJ98208.1"/>
    </source>
</evidence>
<feature type="chain" id="PRO_5012387080" evidence="1">
    <location>
        <begin position="24"/>
        <end position="311"/>
    </location>
</feature>
<dbReference type="OrthoDB" id="6710009at2"/>
<dbReference type="InterPro" id="IPR053851">
    <property type="entry name" value="DUF6929"/>
</dbReference>
<dbReference type="RefSeq" id="WP_094766813.1">
    <property type="nucleotide sequence ID" value="NZ_FQYU01000015.1"/>
</dbReference>
<dbReference type="Proteomes" id="UP000184543">
    <property type="component" value="Unassembled WGS sequence"/>
</dbReference>
<gene>
    <name evidence="2" type="ORF">SAMN04488513_11510</name>
</gene>
<dbReference type="STRING" id="192903.SAMN04488513_11510"/>
<dbReference type="EMBL" id="FQYU01000015">
    <property type="protein sequence ID" value="SHJ98208.1"/>
    <property type="molecule type" value="Genomic_DNA"/>
</dbReference>
<dbReference type="PROSITE" id="PS51257">
    <property type="entry name" value="PROKAR_LIPOPROTEIN"/>
    <property type="match status" value="1"/>
</dbReference>
<sequence length="311" mass="34333">MKRTVLLLALVFVMASCKNHPLAIEVLNSKTINDFPSGSGLVAVENGFYAIGDDSPFLFQINTENEVVSKTQIHAAQEVNKGRISKTDKPDFESLEVIGKNELVAFGSGSKSPQRDVFLHIFLEDSLRIKTYDISPFYDNLRALKAMENEALNIEAVAFQNDKIYLFNRGKNIIFEFVYTDFLAYLEGSAPFPKPVLTEFSLPKINGRESGFSGATIVKDTSMILFTASVENTANAYDDGEVWGSFIGTIPISNNRVLNSYGATRIPNIGEPLKVESVTIADKIGPHKYKVALVTDDDKGNSIKIDCQINL</sequence>
<accession>A0A1M6NRC4</accession>
<name>A0A1M6NRC4_9FLAO</name>
<dbReference type="AlphaFoldDB" id="A0A1M6NRC4"/>
<protein>
    <submittedName>
        <fullName evidence="2">Uncharacterized protein</fullName>
    </submittedName>
</protein>
<reference evidence="3" key="1">
    <citation type="submission" date="2016-11" db="EMBL/GenBank/DDBJ databases">
        <authorList>
            <person name="Varghese N."/>
            <person name="Submissions S."/>
        </authorList>
    </citation>
    <scope>NUCLEOTIDE SEQUENCE [LARGE SCALE GENOMIC DNA]</scope>
    <source>
        <strain evidence="3">DSM 19858</strain>
    </source>
</reference>
<evidence type="ECO:0000256" key="1">
    <source>
        <dbReference type="SAM" id="SignalP"/>
    </source>
</evidence>